<reference evidence="8" key="1">
    <citation type="journal article" date="2015" name="Genome Announc.">
        <title>Genome sequence of the AIDS-associated pathogen Penicillium marneffei (ATCC18224) and its near taxonomic relative Talaromyces stipitatus (ATCC10500).</title>
        <authorList>
            <person name="Nierman W.C."/>
            <person name="Fedorova-Abrams N.D."/>
            <person name="Andrianopoulos A."/>
        </authorList>
    </citation>
    <scope>NUCLEOTIDE SEQUENCE [LARGE SCALE GENOMIC DNA]</scope>
    <source>
        <strain evidence="8">ATCC 10500 / CBS 375.48 / QM 6759 / NRRL 1006</strain>
    </source>
</reference>
<dbReference type="SUPFAM" id="SSF53098">
    <property type="entry name" value="Ribonuclease H-like"/>
    <property type="match status" value="1"/>
</dbReference>
<dbReference type="eggNOG" id="KOG1121">
    <property type="taxonomic scope" value="Eukaryota"/>
</dbReference>
<dbReference type="InterPro" id="IPR052035">
    <property type="entry name" value="ZnF_BED_domain_contain"/>
</dbReference>
<accession>B8MSI7</accession>
<dbReference type="AlphaFoldDB" id="B8MSI7"/>
<evidence type="ECO:0000313" key="8">
    <source>
        <dbReference type="Proteomes" id="UP000001745"/>
    </source>
</evidence>
<dbReference type="InterPro" id="IPR012337">
    <property type="entry name" value="RNaseH-like_sf"/>
</dbReference>
<evidence type="ECO:0000256" key="6">
    <source>
        <dbReference type="SAM" id="MobiDB-lite"/>
    </source>
</evidence>
<evidence type="ECO:0000256" key="2">
    <source>
        <dbReference type="ARBA" id="ARBA00022723"/>
    </source>
</evidence>
<dbReference type="GeneID" id="8098632"/>
<evidence type="ECO:0000256" key="1">
    <source>
        <dbReference type="ARBA" id="ARBA00004123"/>
    </source>
</evidence>
<evidence type="ECO:0000256" key="3">
    <source>
        <dbReference type="ARBA" id="ARBA00022771"/>
    </source>
</evidence>
<dbReference type="GO" id="GO:0008270">
    <property type="term" value="F:zinc ion binding"/>
    <property type="evidence" value="ECO:0007669"/>
    <property type="project" value="UniProtKB-KW"/>
</dbReference>
<dbReference type="PANTHER" id="PTHR46481">
    <property type="entry name" value="ZINC FINGER BED DOMAIN-CONTAINING PROTEIN 4"/>
    <property type="match status" value="1"/>
</dbReference>
<feature type="region of interest" description="Disordered" evidence="6">
    <location>
        <begin position="199"/>
        <end position="257"/>
    </location>
</feature>
<dbReference type="OrthoDB" id="4507940at2759"/>
<evidence type="ECO:0000313" key="7">
    <source>
        <dbReference type="EMBL" id="EED12067.1"/>
    </source>
</evidence>
<dbReference type="InParanoid" id="B8MSI7"/>
<dbReference type="HOGENOM" id="CLU_1084006_0_0_1"/>
<dbReference type="PANTHER" id="PTHR46481:SF10">
    <property type="entry name" value="ZINC FINGER BED DOMAIN-CONTAINING PROTEIN 39"/>
    <property type="match status" value="1"/>
</dbReference>
<keyword evidence="5" id="KW-0539">Nucleus</keyword>
<keyword evidence="2" id="KW-0479">Metal-binding</keyword>
<proteinExistence type="predicted"/>
<keyword evidence="4" id="KW-0862">Zinc</keyword>
<feature type="compositionally biased region" description="Basic and acidic residues" evidence="6">
    <location>
        <begin position="245"/>
        <end position="257"/>
    </location>
</feature>
<evidence type="ECO:0000256" key="4">
    <source>
        <dbReference type="ARBA" id="ARBA00022833"/>
    </source>
</evidence>
<dbReference type="PhylomeDB" id="B8MSI7"/>
<name>B8MSI7_TALSN</name>
<keyword evidence="8" id="KW-1185">Reference proteome</keyword>
<keyword evidence="3" id="KW-0863">Zinc-finger</keyword>
<dbReference type="GO" id="GO:0005634">
    <property type="term" value="C:nucleus"/>
    <property type="evidence" value="ECO:0007669"/>
    <property type="project" value="UniProtKB-SubCell"/>
</dbReference>
<dbReference type="VEuPathDB" id="FungiDB:TSTA_001380"/>
<dbReference type="Proteomes" id="UP000001745">
    <property type="component" value="Unassembled WGS sequence"/>
</dbReference>
<dbReference type="RefSeq" id="XP_002487721.1">
    <property type="nucleotide sequence ID" value="XM_002487676.1"/>
</dbReference>
<organism evidence="7 8">
    <name type="scientific">Talaromyces stipitatus (strain ATCC 10500 / CBS 375.48 / QM 6759 / NRRL 1006)</name>
    <name type="common">Penicillium stipitatum</name>
    <dbReference type="NCBI Taxonomy" id="441959"/>
    <lineage>
        <taxon>Eukaryota</taxon>
        <taxon>Fungi</taxon>
        <taxon>Dikarya</taxon>
        <taxon>Ascomycota</taxon>
        <taxon>Pezizomycotina</taxon>
        <taxon>Eurotiomycetes</taxon>
        <taxon>Eurotiomycetidae</taxon>
        <taxon>Eurotiales</taxon>
        <taxon>Trichocomaceae</taxon>
        <taxon>Talaromyces</taxon>
        <taxon>Talaromyces sect. Talaromyces</taxon>
    </lineage>
</organism>
<comment type="subcellular location">
    <subcellularLocation>
        <location evidence="1">Nucleus</location>
    </subcellularLocation>
</comment>
<sequence length="257" mass="30617">TKILPIRDVKTRWNSTFLMLWRTKRLQAIFIPFCTEWERPNLLLNNKEWRQVNYLIWITPPFYEFTTELFKIKDMTTHHVFKIYNLLFEHLENAIPRDLYAVSTMLAPDNKFKFFQTKDWDNELLLKKGKHQPAKPKDEFTEYLDSAIAALTRDALLVPATSTSIKRLFNIAQDICHYCCGKLHMNQLVIMKSNALKKKEERREEDGDDFEDEASPHPVVDVSLPVIEEKATQVRQSVRSRKRPRQEDNQYIYHEEK</sequence>
<feature type="non-terminal residue" evidence="7">
    <location>
        <position position="1"/>
    </location>
</feature>
<evidence type="ECO:0000256" key="5">
    <source>
        <dbReference type="ARBA" id="ARBA00023242"/>
    </source>
</evidence>
<dbReference type="EMBL" id="EQ962660">
    <property type="protein sequence ID" value="EED12067.1"/>
    <property type="molecule type" value="Genomic_DNA"/>
</dbReference>
<evidence type="ECO:0008006" key="9">
    <source>
        <dbReference type="Google" id="ProtNLM"/>
    </source>
</evidence>
<gene>
    <name evidence="7" type="ORF">TSTA_001380</name>
</gene>
<protein>
    <recommendedName>
        <fullName evidence="9">HAT C-terminal dimerisation domain-containing protein</fullName>
    </recommendedName>
</protein>